<sequence>MRIDPLIETTPSVRELVSPGSGHGTARQQPVPQILPRAGNW</sequence>
<dbReference type="EMBL" id="CU459003">
    <property type="protein sequence ID" value="CAM76894.1"/>
    <property type="molecule type" value="Genomic_DNA"/>
</dbReference>
<organism evidence="2">
    <name type="scientific">Magnetospirillum gryphiswaldense</name>
    <dbReference type="NCBI Taxonomy" id="55518"/>
    <lineage>
        <taxon>Bacteria</taxon>
        <taxon>Pseudomonadati</taxon>
        <taxon>Pseudomonadota</taxon>
        <taxon>Alphaproteobacteria</taxon>
        <taxon>Rhodospirillales</taxon>
        <taxon>Rhodospirillaceae</taxon>
        <taxon>Magnetospirillum</taxon>
    </lineage>
</organism>
<dbReference type="AlphaFoldDB" id="A4U1Y7"/>
<evidence type="ECO:0000256" key="1">
    <source>
        <dbReference type="SAM" id="MobiDB-lite"/>
    </source>
</evidence>
<proteinExistence type="predicted"/>
<evidence type="ECO:0000313" key="2">
    <source>
        <dbReference type="EMBL" id="CAM76894.1"/>
    </source>
</evidence>
<reference evidence="2" key="1">
    <citation type="journal article" date="2007" name="J. Bacteriol.">
        <title>Comparative genome analysis of four magnetotactic bacteria reveals a complex set of group-specific genes implicated in magnetosome biomineralization and function.</title>
        <authorList>
            <person name="Richter M."/>
            <person name="Kube M."/>
            <person name="Bazylinski D.A."/>
            <person name="Lombardot T."/>
            <person name="Gloeckner F.O."/>
            <person name="Reinhardt R."/>
            <person name="Schueler D."/>
        </authorList>
    </citation>
    <scope>NUCLEOTIDE SEQUENCE</scope>
    <source>
        <strain evidence="2">MSR-1</strain>
    </source>
</reference>
<feature type="region of interest" description="Disordered" evidence="1">
    <location>
        <begin position="1"/>
        <end position="41"/>
    </location>
</feature>
<accession>A4U1Y7</accession>
<gene>
    <name evidence="2" type="ORF">MGR_0894</name>
</gene>
<protein>
    <submittedName>
        <fullName evidence="2">Uncharacterized protein</fullName>
    </submittedName>
</protein>
<name>A4U1Y7_9PROT</name>